<evidence type="ECO:0000313" key="4">
    <source>
        <dbReference type="Proteomes" id="UP000319836"/>
    </source>
</evidence>
<dbReference type="PANTHER" id="PTHR39555:SF1">
    <property type="entry name" value="TYPE IV PILUS INNER MEMBRANE COMPONENT PILO"/>
    <property type="match status" value="1"/>
</dbReference>
<dbReference type="AlphaFoldDB" id="A0A538UBH4"/>
<protein>
    <recommendedName>
        <fullName evidence="5">Pilus assembly protein PilO</fullName>
    </recommendedName>
</protein>
<comment type="caution">
    <text evidence="3">The sequence shown here is derived from an EMBL/GenBank/DDBJ whole genome shotgun (WGS) entry which is preliminary data.</text>
</comment>
<evidence type="ECO:0000256" key="2">
    <source>
        <dbReference type="SAM" id="Phobius"/>
    </source>
</evidence>
<dbReference type="Proteomes" id="UP000319836">
    <property type="component" value="Unassembled WGS sequence"/>
</dbReference>
<dbReference type="GO" id="GO:0043683">
    <property type="term" value="P:type IV pilus assembly"/>
    <property type="evidence" value="ECO:0007669"/>
    <property type="project" value="InterPro"/>
</dbReference>
<keyword evidence="2" id="KW-1133">Transmembrane helix</keyword>
<feature type="region of interest" description="Disordered" evidence="1">
    <location>
        <begin position="186"/>
        <end position="221"/>
    </location>
</feature>
<sequence>MAALDLKNQATLRVILCVVLALGALGIFFGTHFLPLCFQPRSQQLADLKATYEKKSTELARARASVADLPRFEAEYDMLHERWTMAAELLPTDRESAGLLRRITLAGQQTGVQFVMFKPAPPRGQTYYTEMPVDIVVNGGYHQVGSFLAELANMRRIVTVSELKLSMPPTNDYGFTTAATFNASAYSLNSNPAPAPKTPAASAPKSAEPEKEGATHGHRES</sequence>
<feature type="compositionally biased region" description="Basic and acidic residues" evidence="1">
    <location>
        <begin position="207"/>
        <end position="221"/>
    </location>
</feature>
<feature type="transmembrane region" description="Helical" evidence="2">
    <location>
        <begin position="12"/>
        <end position="34"/>
    </location>
</feature>
<evidence type="ECO:0000256" key="1">
    <source>
        <dbReference type="SAM" id="MobiDB-lite"/>
    </source>
</evidence>
<organism evidence="3 4">
    <name type="scientific">Eiseniibacteriota bacterium</name>
    <dbReference type="NCBI Taxonomy" id="2212470"/>
    <lineage>
        <taxon>Bacteria</taxon>
        <taxon>Candidatus Eiseniibacteriota</taxon>
    </lineage>
</organism>
<dbReference type="GO" id="GO:0043107">
    <property type="term" value="P:type IV pilus-dependent motility"/>
    <property type="evidence" value="ECO:0007669"/>
    <property type="project" value="InterPro"/>
</dbReference>
<name>A0A538UBH4_UNCEI</name>
<keyword evidence="2" id="KW-0472">Membrane</keyword>
<dbReference type="InterPro" id="IPR014717">
    <property type="entry name" value="Transl_elong_EF1B/ribsomal_bS6"/>
</dbReference>
<dbReference type="Gene3D" id="3.30.70.60">
    <property type="match status" value="1"/>
</dbReference>
<keyword evidence="2" id="KW-0812">Transmembrane</keyword>
<dbReference type="Pfam" id="PF04350">
    <property type="entry name" value="PilO"/>
    <property type="match status" value="1"/>
</dbReference>
<gene>
    <name evidence="3" type="ORF">E6K80_00630</name>
</gene>
<evidence type="ECO:0008006" key="5">
    <source>
        <dbReference type="Google" id="ProtNLM"/>
    </source>
</evidence>
<reference evidence="3 4" key="1">
    <citation type="journal article" date="2019" name="Nat. Microbiol.">
        <title>Mediterranean grassland soil C-N compound turnover is dependent on rainfall and depth, and is mediated by genomically divergent microorganisms.</title>
        <authorList>
            <person name="Diamond S."/>
            <person name="Andeer P.F."/>
            <person name="Li Z."/>
            <person name="Crits-Christoph A."/>
            <person name="Burstein D."/>
            <person name="Anantharaman K."/>
            <person name="Lane K.R."/>
            <person name="Thomas B.C."/>
            <person name="Pan C."/>
            <person name="Northen T.R."/>
            <person name="Banfield J.F."/>
        </authorList>
    </citation>
    <scope>NUCLEOTIDE SEQUENCE [LARGE SCALE GENOMIC DNA]</scope>
    <source>
        <strain evidence="3">WS_10</strain>
    </source>
</reference>
<dbReference type="EMBL" id="VBPA01000015">
    <property type="protein sequence ID" value="TMQ73251.1"/>
    <property type="molecule type" value="Genomic_DNA"/>
</dbReference>
<evidence type="ECO:0000313" key="3">
    <source>
        <dbReference type="EMBL" id="TMQ73251.1"/>
    </source>
</evidence>
<dbReference type="InterPro" id="IPR007445">
    <property type="entry name" value="PilO"/>
</dbReference>
<dbReference type="PANTHER" id="PTHR39555">
    <property type="entry name" value="FIMBRIAL ASSEMBLY PROTEIN PILO-LIKE PROTEIN-RELATED"/>
    <property type="match status" value="1"/>
</dbReference>
<accession>A0A538UBH4</accession>
<proteinExistence type="predicted"/>